<evidence type="ECO:0000256" key="2">
    <source>
        <dbReference type="ARBA" id="ARBA00022857"/>
    </source>
</evidence>
<dbReference type="Pfam" id="PF00106">
    <property type="entry name" value="adh_short"/>
    <property type="match status" value="1"/>
</dbReference>
<accession>A0A0C3QJ30</accession>
<dbReference type="InterPro" id="IPR036291">
    <property type="entry name" value="NAD(P)-bd_dom_sf"/>
</dbReference>
<name>A0A0C3QJ30_9AGAM</name>
<dbReference type="PANTHER" id="PTHR24320:SF282">
    <property type="entry name" value="WW DOMAIN-CONTAINING OXIDOREDUCTASE"/>
    <property type="match status" value="1"/>
</dbReference>
<dbReference type="STRING" id="1051891.A0A0C3QJ30"/>
<dbReference type="SUPFAM" id="SSF51735">
    <property type="entry name" value="NAD(P)-binding Rossmann-fold domains"/>
    <property type="match status" value="1"/>
</dbReference>
<dbReference type="HOGENOM" id="CLU_010194_44_6_1"/>
<dbReference type="PRINTS" id="PR00081">
    <property type="entry name" value="GDHRDH"/>
</dbReference>
<proteinExistence type="inferred from homology"/>
<dbReference type="PANTHER" id="PTHR24320">
    <property type="entry name" value="RETINOL DEHYDROGENASE"/>
    <property type="match status" value="1"/>
</dbReference>
<evidence type="ECO:0000313" key="4">
    <source>
        <dbReference type="EMBL" id="KIO32210.1"/>
    </source>
</evidence>
<dbReference type="AlphaFoldDB" id="A0A0C3QJ30"/>
<comment type="similarity">
    <text evidence="1">Belongs to the short-chain dehydrogenases/reductases (SDR) family.</text>
</comment>
<keyword evidence="5" id="KW-1185">Reference proteome</keyword>
<dbReference type="EMBL" id="KN822956">
    <property type="protein sequence ID" value="KIO32210.1"/>
    <property type="molecule type" value="Genomic_DNA"/>
</dbReference>
<evidence type="ECO:0008006" key="6">
    <source>
        <dbReference type="Google" id="ProtNLM"/>
    </source>
</evidence>
<dbReference type="InterPro" id="IPR002347">
    <property type="entry name" value="SDR_fam"/>
</dbReference>
<keyword evidence="3" id="KW-0560">Oxidoreductase</keyword>
<dbReference type="OrthoDB" id="191139at2759"/>
<organism evidence="4 5">
    <name type="scientific">Tulasnella calospora MUT 4182</name>
    <dbReference type="NCBI Taxonomy" id="1051891"/>
    <lineage>
        <taxon>Eukaryota</taxon>
        <taxon>Fungi</taxon>
        <taxon>Dikarya</taxon>
        <taxon>Basidiomycota</taxon>
        <taxon>Agaricomycotina</taxon>
        <taxon>Agaricomycetes</taxon>
        <taxon>Cantharellales</taxon>
        <taxon>Tulasnellaceae</taxon>
        <taxon>Tulasnella</taxon>
    </lineage>
</organism>
<sequence>MGIVGSKHSYNPDQDIPDLSGKVIIVTGGNTGVGYHTVKALVTHDAKVYMASRNESRATGAIAQLTAEGALDGKGQVEWLKLDLSSPESINAAVEEFQKKERRLDVLVNNAGVKYVHFCFCGCSFEALIARSHVGPFIFTTKLLPLLKETAAEADSDVRIVNVASSGHATTMKNDWKNGDWNWKSVGFQQDIEAYGSSKLANMLTCKELQRRLDEEGVPIVSTMLHPGTVYADGGAASFRNVPFIGSLVVAPIMKYIVCLTPEQGAHTSLFAATSPMVKEQKDLYAGAYLVPFGTITKPSAECEDLQAAKDCWETTDKVVKQLY</sequence>
<protein>
    <recommendedName>
        <fullName evidence="6">NAD(P)-binding protein</fullName>
    </recommendedName>
</protein>
<reference evidence="4 5" key="1">
    <citation type="submission" date="2014-04" db="EMBL/GenBank/DDBJ databases">
        <authorList>
            <consortium name="DOE Joint Genome Institute"/>
            <person name="Kuo A."/>
            <person name="Girlanda M."/>
            <person name="Perotto S."/>
            <person name="Kohler A."/>
            <person name="Nagy L.G."/>
            <person name="Floudas D."/>
            <person name="Copeland A."/>
            <person name="Barry K.W."/>
            <person name="Cichocki N."/>
            <person name="Veneault-Fourrey C."/>
            <person name="LaButti K."/>
            <person name="Lindquist E.A."/>
            <person name="Lipzen A."/>
            <person name="Lundell T."/>
            <person name="Morin E."/>
            <person name="Murat C."/>
            <person name="Sun H."/>
            <person name="Tunlid A."/>
            <person name="Henrissat B."/>
            <person name="Grigoriev I.V."/>
            <person name="Hibbett D.S."/>
            <person name="Martin F."/>
            <person name="Nordberg H.P."/>
            <person name="Cantor M.N."/>
            <person name="Hua S.X."/>
        </authorList>
    </citation>
    <scope>NUCLEOTIDE SEQUENCE [LARGE SCALE GENOMIC DNA]</scope>
    <source>
        <strain evidence="4 5">MUT 4182</strain>
    </source>
</reference>
<dbReference type="GO" id="GO:0016491">
    <property type="term" value="F:oxidoreductase activity"/>
    <property type="evidence" value="ECO:0007669"/>
    <property type="project" value="UniProtKB-KW"/>
</dbReference>
<evidence type="ECO:0000313" key="5">
    <source>
        <dbReference type="Proteomes" id="UP000054248"/>
    </source>
</evidence>
<dbReference type="Gene3D" id="3.40.50.720">
    <property type="entry name" value="NAD(P)-binding Rossmann-like Domain"/>
    <property type="match status" value="1"/>
</dbReference>
<dbReference type="Proteomes" id="UP000054248">
    <property type="component" value="Unassembled WGS sequence"/>
</dbReference>
<reference evidence="5" key="2">
    <citation type="submission" date="2015-01" db="EMBL/GenBank/DDBJ databases">
        <title>Evolutionary Origins and Diversification of the Mycorrhizal Mutualists.</title>
        <authorList>
            <consortium name="DOE Joint Genome Institute"/>
            <consortium name="Mycorrhizal Genomics Consortium"/>
            <person name="Kohler A."/>
            <person name="Kuo A."/>
            <person name="Nagy L.G."/>
            <person name="Floudas D."/>
            <person name="Copeland A."/>
            <person name="Barry K.W."/>
            <person name="Cichocki N."/>
            <person name="Veneault-Fourrey C."/>
            <person name="LaButti K."/>
            <person name="Lindquist E.A."/>
            <person name="Lipzen A."/>
            <person name="Lundell T."/>
            <person name="Morin E."/>
            <person name="Murat C."/>
            <person name="Riley R."/>
            <person name="Ohm R."/>
            <person name="Sun H."/>
            <person name="Tunlid A."/>
            <person name="Henrissat B."/>
            <person name="Grigoriev I.V."/>
            <person name="Hibbett D.S."/>
            <person name="Martin F."/>
        </authorList>
    </citation>
    <scope>NUCLEOTIDE SEQUENCE [LARGE SCALE GENOMIC DNA]</scope>
    <source>
        <strain evidence="5">MUT 4182</strain>
    </source>
</reference>
<keyword evidence="2" id="KW-0521">NADP</keyword>
<evidence type="ECO:0000256" key="3">
    <source>
        <dbReference type="ARBA" id="ARBA00023002"/>
    </source>
</evidence>
<evidence type="ECO:0000256" key="1">
    <source>
        <dbReference type="ARBA" id="ARBA00006484"/>
    </source>
</evidence>
<gene>
    <name evidence="4" type="ORF">M407DRAFT_66909</name>
</gene>